<dbReference type="Gene3D" id="1.10.10.10">
    <property type="entry name" value="Winged helix-like DNA-binding domain superfamily/Winged helix DNA-binding domain"/>
    <property type="match status" value="1"/>
</dbReference>
<proteinExistence type="predicted"/>
<evidence type="ECO:0000256" key="3">
    <source>
        <dbReference type="ARBA" id="ARBA00023015"/>
    </source>
</evidence>
<dbReference type="PROSITE" id="PS50995">
    <property type="entry name" value="HTH_MARR_2"/>
    <property type="match status" value="1"/>
</dbReference>
<keyword evidence="3" id="KW-0805">Transcription regulation</keyword>
<dbReference type="PANTHER" id="PTHR33164">
    <property type="entry name" value="TRANSCRIPTIONAL REGULATOR, MARR FAMILY"/>
    <property type="match status" value="1"/>
</dbReference>
<dbReference type="Pfam" id="PF22381">
    <property type="entry name" value="Staph_reg_Sar_Rot"/>
    <property type="match status" value="1"/>
</dbReference>
<evidence type="ECO:0000256" key="5">
    <source>
        <dbReference type="ARBA" id="ARBA00023163"/>
    </source>
</evidence>
<dbReference type="InterPro" id="IPR055166">
    <property type="entry name" value="Transc_reg_Sar_Rot_HTH"/>
</dbReference>
<dbReference type="RefSeq" id="WP_095898872.1">
    <property type="nucleotide sequence ID" value="NZ_CAJPRX010000003.1"/>
</dbReference>
<dbReference type="FunFam" id="1.10.10.10:FF:000163">
    <property type="entry name" value="MarR family transcriptional regulator"/>
    <property type="match status" value="1"/>
</dbReference>
<evidence type="ECO:0000256" key="1">
    <source>
        <dbReference type="ARBA" id="ARBA00004496"/>
    </source>
</evidence>
<dbReference type="Proteomes" id="UP000217334">
    <property type="component" value="Chromosome"/>
</dbReference>
<dbReference type="GO" id="GO:0005737">
    <property type="term" value="C:cytoplasm"/>
    <property type="evidence" value="ECO:0007669"/>
    <property type="project" value="UniProtKB-SubCell"/>
</dbReference>
<organism evidence="6 7">
    <name type="scientific">Capnocytophaga sputigena</name>
    <dbReference type="NCBI Taxonomy" id="1019"/>
    <lineage>
        <taxon>Bacteria</taxon>
        <taxon>Pseudomonadati</taxon>
        <taxon>Bacteroidota</taxon>
        <taxon>Flavobacteriia</taxon>
        <taxon>Flavobacteriales</taxon>
        <taxon>Flavobacteriaceae</taxon>
        <taxon>Capnocytophaga</taxon>
    </lineage>
</organism>
<dbReference type="InterPro" id="IPR036388">
    <property type="entry name" value="WH-like_DNA-bd_sf"/>
</dbReference>
<keyword evidence="4" id="KW-0238">DNA-binding</keyword>
<protein>
    <submittedName>
        <fullName evidence="6">MarR family transcriptional regulator</fullName>
    </submittedName>
</protein>
<dbReference type="GO" id="GO:0006950">
    <property type="term" value="P:response to stress"/>
    <property type="evidence" value="ECO:0007669"/>
    <property type="project" value="TreeGrafter"/>
</dbReference>
<evidence type="ECO:0000313" key="6">
    <source>
        <dbReference type="EMBL" id="ATA79993.1"/>
    </source>
</evidence>
<dbReference type="SMART" id="SM00347">
    <property type="entry name" value="HTH_MARR"/>
    <property type="match status" value="1"/>
</dbReference>
<evidence type="ECO:0000256" key="2">
    <source>
        <dbReference type="ARBA" id="ARBA00022490"/>
    </source>
</evidence>
<dbReference type="EMBL" id="CP022383">
    <property type="protein sequence ID" value="ATA79993.1"/>
    <property type="molecule type" value="Genomic_DNA"/>
</dbReference>
<dbReference type="InterPro" id="IPR036390">
    <property type="entry name" value="WH_DNA-bd_sf"/>
</dbReference>
<keyword evidence="5" id="KW-0804">Transcription</keyword>
<dbReference type="InterPro" id="IPR000835">
    <property type="entry name" value="HTH_MarR-typ"/>
</dbReference>
<dbReference type="InterPro" id="IPR039422">
    <property type="entry name" value="MarR/SlyA-like"/>
</dbReference>
<accession>A0A2A3N659</accession>
<dbReference type="GO" id="GO:0003700">
    <property type="term" value="F:DNA-binding transcription factor activity"/>
    <property type="evidence" value="ECO:0007669"/>
    <property type="project" value="InterPro"/>
</dbReference>
<dbReference type="GeneID" id="78162864"/>
<gene>
    <name evidence="6" type="ORF">CGC59_10025</name>
</gene>
<dbReference type="GO" id="GO:0003677">
    <property type="term" value="F:DNA binding"/>
    <property type="evidence" value="ECO:0007669"/>
    <property type="project" value="UniProtKB-KW"/>
</dbReference>
<evidence type="ECO:0000313" key="7">
    <source>
        <dbReference type="Proteomes" id="UP000217334"/>
    </source>
</evidence>
<dbReference type="SUPFAM" id="SSF46785">
    <property type="entry name" value="Winged helix' DNA-binding domain"/>
    <property type="match status" value="1"/>
</dbReference>
<sequence>MIEENLQLSAQVCFPLYAASRKITQQYAKYLTPLDLTYPQYLVLLVLTEEGSLTVNAIGERLYLDSGTLTPLLKRMEAKELLTRIRCKKDERIMWIALTEKGQQLQETIKDIPSRLKESIALTAEELETLRTLVNKLLNHK</sequence>
<dbReference type="PANTHER" id="PTHR33164:SF5">
    <property type="entry name" value="ORGANIC HYDROPEROXIDE RESISTANCE TRANSCRIPTIONAL REGULATOR"/>
    <property type="match status" value="1"/>
</dbReference>
<evidence type="ECO:0000256" key="4">
    <source>
        <dbReference type="ARBA" id="ARBA00023125"/>
    </source>
</evidence>
<reference evidence="7" key="1">
    <citation type="submission" date="2017-06" db="EMBL/GenBank/DDBJ databases">
        <title>Capnocytophaga spp. assemblies.</title>
        <authorList>
            <person name="Gulvik C.A."/>
        </authorList>
    </citation>
    <scope>NUCLEOTIDE SEQUENCE [LARGE SCALE GENOMIC DNA]</scope>
    <source>
        <strain evidence="7">H4486</strain>
    </source>
</reference>
<comment type="subcellular location">
    <subcellularLocation>
        <location evidence="1">Cytoplasm</location>
    </subcellularLocation>
</comment>
<dbReference type="AlphaFoldDB" id="A0A2A3N659"/>
<keyword evidence="2" id="KW-0963">Cytoplasm</keyword>
<name>A0A2A3N659_CAPSP</name>